<gene>
    <name evidence="2" type="ORF">HF844_03935</name>
</gene>
<feature type="region of interest" description="Disordered" evidence="1">
    <location>
        <begin position="112"/>
        <end position="163"/>
    </location>
</feature>
<name>A0A7X9NR09_9BIFI</name>
<evidence type="ECO:0000313" key="2">
    <source>
        <dbReference type="EMBL" id="NME61957.1"/>
    </source>
</evidence>
<dbReference type="EMBL" id="JABAGI010000003">
    <property type="protein sequence ID" value="NME61957.1"/>
    <property type="molecule type" value="Genomic_DNA"/>
</dbReference>
<organism evidence="2 3">
    <name type="scientific">Bifidobacterium thermophilum</name>
    <dbReference type="NCBI Taxonomy" id="33905"/>
    <lineage>
        <taxon>Bacteria</taxon>
        <taxon>Bacillati</taxon>
        <taxon>Actinomycetota</taxon>
        <taxon>Actinomycetes</taxon>
        <taxon>Bifidobacteriales</taxon>
        <taxon>Bifidobacteriaceae</taxon>
        <taxon>Bifidobacterium</taxon>
    </lineage>
</organism>
<comment type="caution">
    <text evidence="2">The sequence shown here is derived from an EMBL/GenBank/DDBJ whole genome shotgun (WGS) entry which is preliminary data.</text>
</comment>
<dbReference type="AlphaFoldDB" id="A0A7X9NR09"/>
<evidence type="ECO:0000313" key="3">
    <source>
        <dbReference type="Proteomes" id="UP000588369"/>
    </source>
</evidence>
<evidence type="ECO:0000256" key="1">
    <source>
        <dbReference type="SAM" id="MobiDB-lite"/>
    </source>
</evidence>
<protein>
    <submittedName>
        <fullName evidence="2">Uncharacterized protein</fullName>
    </submittedName>
</protein>
<proteinExistence type="predicted"/>
<dbReference type="RefSeq" id="WP_168984052.1">
    <property type="nucleotide sequence ID" value="NZ_JABAGI010000003.1"/>
</dbReference>
<accession>A0A7X9NR09</accession>
<reference evidence="2 3" key="1">
    <citation type="submission" date="2020-04" db="EMBL/GenBank/DDBJ databases">
        <authorList>
            <person name="Hitch T.C.A."/>
            <person name="Wylensek D."/>
            <person name="Clavel T."/>
        </authorList>
    </citation>
    <scope>NUCLEOTIDE SEQUENCE [LARGE SCALE GENOMIC DNA]</scope>
    <source>
        <strain evidence="2 3">BSM-130-P53-3C</strain>
    </source>
</reference>
<sequence length="163" mass="17364">MVSPGELTRAQVAGVLKCPESFVGVLAARGVLPWPVDVHGLSRARLRHRWLNVLGEPVGERELVRIDPRLHLPASGTTMLGGRRYAPLWRVLSEAWASDESAAALSEPALPVHEQASPDESAAALSEPVAPVQERTVALSEPALPVRGRASALSEPVAPVRDA</sequence>
<dbReference type="Proteomes" id="UP000588369">
    <property type="component" value="Unassembled WGS sequence"/>
</dbReference>